<keyword evidence="2 4" id="KW-0378">Hydrolase</keyword>
<keyword evidence="5" id="KW-1185">Reference proteome</keyword>
<evidence type="ECO:0000256" key="1">
    <source>
        <dbReference type="ARBA" id="ARBA00010266"/>
    </source>
</evidence>
<gene>
    <name evidence="4" type="ORF">ACFQ41_09215</name>
</gene>
<dbReference type="Gene3D" id="1.10.530.10">
    <property type="match status" value="1"/>
</dbReference>
<comment type="similarity">
    <text evidence="1">Belongs to the glycosyl hydrolase 73 family.</text>
</comment>
<dbReference type="PROSITE" id="PS51257">
    <property type="entry name" value="PROKAR_LIPOPROTEIN"/>
    <property type="match status" value="1"/>
</dbReference>
<feature type="domain" description="Mannosyl-glycoprotein endo-beta-N-acetylglucosamidase-like" evidence="3">
    <location>
        <begin position="39"/>
        <end position="196"/>
    </location>
</feature>
<evidence type="ECO:0000256" key="2">
    <source>
        <dbReference type="ARBA" id="ARBA00022801"/>
    </source>
</evidence>
<dbReference type="InterPro" id="IPR051056">
    <property type="entry name" value="Glycosyl_Hydrolase_73"/>
</dbReference>
<dbReference type="Gene3D" id="4.10.80.30">
    <property type="entry name" value="DNA polymerase, domain 6"/>
    <property type="match status" value="1"/>
</dbReference>
<evidence type="ECO:0000313" key="4">
    <source>
        <dbReference type="EMBL" id="MFD1399486.1"/>
    </source>
</evidence>
<dbReference type="RefSeq" id="WP_204119615.1">
    <property type="nucleotide sequence ID" value="NZ_BOLV01000019.1"/>
</dbReference>
<organism evidence="4 5">
    <name type="scientific">Lacticaseibacillus suilingensis</name>
    <dbReference type="NCBI Taxonomy" id="2799577"/>
    <lineage>
        <taxon>Bacteria</taxon>
        <taxon>Bacillati</taxon>
        <taxon>Bacillota</taxon>
        <taxon>Bacilli</taxon>
        <taxon>Lactobacillales</taxon>
        <taxon>Lactobacillaceae</taxon>
        <taxon>Lacticaseibacillus</taxon>
    </lineage>
</organism>
<evidence type="ECO:0000313" key="5">
    <source>
        <dbReference type="Proteomes" id="UP001597199"/>
    </source>
</evidence>
<protein>
    <submittedName>
        <fullName evidence="4">Glycoside hydrolase family 73 protein</fullName>
    </submittedName>
</protein>
<sequence length="197" mass="22226">MPKRRKKHLPAMITGILAVFFVAVGVVACHRLTLTETPTKPAVDEHRVFIKRIAPYAQEMQQQYSVMASITLAQAILESNWGQSTLASDYHNLFGVKGTDPNTSRELATKEYVNGKWITVKARFRVYANDEASIKDHALLLVYGTKWNAHLYDPVRQATDYQTAAKALQTAGYATDPTYADKLIQIIETYNLTQYDQ</sequence>
<dbReference type="EMBL" id="JBHTOA010000033">
    <property type="protein sequence ID" value="MFD1399486.1"/>
    <property type="molecule type" value="Genomic_DNA"/>
</dbReference>
<dbReference type="PRINTS" id="PR01002">
    <property type="entry name" value="FLGFLGJ"/>
</dbReference>
<reference evidence="5" key="1">
    <citation type="journal article" date="2019" name="Int. J. Syst. Evol. Microbiol.">
        <title>The Global Catalogue of Microorganisms (GCM) 10K type strain sequencing project: providing services to taxonomists for standard genome sequencing and annotation.</title>
        <authorList>
            <consortium name="The Broad Institute Genomics Platform"/>
            <consortium name="The Broad Institute Genome Sequencing Center for Infectious Disease"/>
            <person name="Wu L."/>
            <person name="Ma J."/>
        </authorList>
    </citation>
    <scope>NUCLEOTIDE SEQUENCE [LARGE SCALE GENOMIC DNA]</scope>
    <source>
        <strain evidence="5">CCM 9110</strain>
    </source>
</reference>
<evidence type="ECO:0000259" key="3">
    <source>
        <dbReference type="SMART" id="SM00047"/>
    </source>
</evidence>
<dbReference type="Pfam" id="PF01832">
    <property type="entry name" value="Glucosaminidase"/>
    <property type="match status" value="1"/>
</dbReference>
<dbReference type="InterPro" id="IPR002901">
    <property type="entry name" value="MGlyc_endo_b_GlcNAc-like_dom"/>
</dbReference>
<dbReference type="PANTHER" id="PTHR33308">
    <property type="entry name" value="PEPTIDOGLYCAN HYDROLASE FLGJ"/>
    <property type="match status" value="1"/>
</dbReference>
<comment type="caution">
    <text evidence="4">The sequence shown here is derived from an EMBL/GenBank/DDBJ whole genome shotgun (WGS) entry which is preliminary data.</text>
</comment>
<dbReference type="PANTHER" id="PTHR33308:SF10">
    <property type="entry name" value="EXO-GLUCOSAMINIDASE LYTG"/>
    <property type="match status" value="1"/>
</dbReference>
<name>A0ABW4BG54_9LACO</name>
<dbReference type="SMART" id="SM00047">
    <property type="entry name" value="LYZ2"/>
    <property type="match status" value="1"/>
</dbReference>
<dbReference type="GO" id="GO:0016787">
    <property type="term" value="F:hydrolase activity"/>
    <property type="evidence" value="ECO:0007669"/>
    <property type="project" value="UniProtKB-KW"/>
</dbReference>
<proteinExistence type="inferred from homology"/>
<accession>A0ABW4BG54</accession>
<dbReference type="Proteomes" id="UP001597199">
    <property type="component" value="Unassembled WGS sequence"/>
</dbReference>